<reference evidence="2" key="1">
    <citation type="submission" date="2013-11" db="EMBL/GenBank/DDBJ databases">
        <title>Genome sequence of the fusiform rust pathogen reveals effectors for host alternation and coevolution with pine.</title>
        <authorList>
            <consortium name="DOE Joint Genome Institute"/>
            <person name="Smith K."/>
            <person name="Pendleton A."/>
            <person name="Kubisiak T."/>
            <person name="Anderson C."/>
            <person name="Salamov A."/>
            <person name="Aerts A."/>
            <person name="Riley R."/>
            <person name="Clum A."/>
            <person name="Lindquist E."/>
            <person name="Ence D."/>
            <person name="Campbell M."/>
            <person name="Kronenberg Z."/>
            <person name="Feau N."/>
            <person name="Dhillon B."/>
            <person name="Hamelin R."/>
            <person name="Burleigh J."/>
            <person name="Smith J."/>
            <person name="Yandell M."/>
            <person name="Nelson C."/>
            <person name="Grigoriev I."/>
            <person name="Davis J."/>
        </authorList>
    </citation>
    <scope>NUCLEOTIDE SEQUENCE</scope>
    <source>
        <strain evidence="2">G11</strain>
    </source>
</reference>
<comment type="caution">
    <text evidence="2">The sequence shown here is derived from an EMBL/GenBank/DDBJ whole genome shotgun (WGS) entry which is preliminary data.</text>
</comment>
<feature type="region of interest" description="Disordered" evidence="1">
    <location>
        <begin position="122"/>
        <end position="147"/>
    </location>
</feature>
<evidence type="ECO:0000256" key="1">
    <source>
        <dbReference type="SAM" id="MobiDB-lite"/>
    </source>
</evidence>
<proteinExistence type="predicted"/>
<gene>
    <name evidence="2" type="ORF">CROQUDRAFT_93385</name>
</gene>
<dbReference type="Proteomes" id="UP000886653">
    <property type="component" value="Unassembled WGS sequence"/>
</dbReference>
<accession>A0A9P6TBL7</accession>
<feature type="region of interest" description="Disordered" evidence="1">
    <location>
        <begin position="441"/>
        <end position="486"/>
    </location>
</feature>
<feature type="region of interest" description="Disordered" evidence="1">
    <location>
        <begin position="621"/>
        <end position="670"/>
    </location>
</feature>
<protein>
    <submittedName>
        <fullName evidence="2">Uncharacterized protein</fullName>
    </submittedName>
</protein>
<feature type="region of interest" description="Disordered" evidence="1">
    <location>
        <begin position="558"/>
        <end position="603"/>
    </location>
</feature>
<keyword evidence="3" id="KW-1185">Reference proteome</keyword>
<evidence type="ECO:0000313" key="2">
    <source>
        <dbReference type="EMBL" id="KAG0145795.1"/>
    </source>
</evidence>
<feature type="compositionally biased region" description="Polar residues" evidence="1">
    <location>
        <begin position="453"/>
        <end position="476"/>
    </location>
</feature>
<dbReference type="EMBL" id="MU167270">
    <property type="protein sequence ID" value="KAG0145795.1"/>
    <property type="molecule type" value="Genomic_DNA"/>
</dbReference>
<dbReference type="AlphaFoldDB" id="A0A9P6TBL7"/>
<name>A0A9P6TBL7_9BASI</name>
<evidence type="ECO:0000313" key="3">
    <source>
        <dbReference type="Proteomes" id="UP000886653"/>
    </source>
</evidence>
<organism evidence="2 3">
    <name type="scientific">Cronartium quercuum f. sp. fusiforme G11</name>
    <dbReference type="NCBI Taxonomy" id="708437"/>
    <lineage>
        <taxon>Eukaryota</taxon>
        <taxon>Fungi</taxon>
        <taxon>Dikarya</taxon>
        <taxon>Basidiomycota</taxon>
        <taxon>Pucciniomycotina</taxon>
        <taxon>Pucciniomycetes</taxon>
        <taxon>Pucciniales</taxon>
        <taxon>Coleosporiaceae</taxon>
        <taxon>Cronartium</taxon>
    </lineage>
</organism>
<feature type="compositionally biased region" description="Polar residues" evidence="1">
    <location>
        <begin position="621"/>
        <end position="633"/>
    </location>
</feature>
<feature type="compositionally biased region" description="Basic and acidic residues" evidence="1">
    <location>
        <begin position="572"/>
        <end position="592"/>
    </location>
</feature>
<sequence length="774" mass="87113">MSFLSPAKAVVPCITKREYWAARRCVDLRCTCDLSMKPNFRPHGELDDRDIQMTRPASLGIFLVNQMAFKILRAGTKSLFIYITVNVLLFKITYGQPMEGAARTLNNAPKFADKEGQALTMPRSELTASQTESPAEPVFPNSSQAVHTRPIDSSNDFVEYYPAQYTPPTVQPPQGPQHWAGGGYRSYGYQDYPPYNYMPSGPAPPFVWQHPPVEAYGPYTAYHSQARSQSRIIPLAPGPDAILEVVTRTPLFQILPRGFTPEIGHTHIRPPFFRPDLHFSNQPNRVETQYQKTSDSRNLVNSNKSESRLNIKNKVRITDPKAVTRKLDQQTEMVAQGKIRLDKKEKPVMENLSNSKTIDLNSREQSLVNNLESVPSVAAQMHHSSSTSESTTRKIQVGSTINVEGGKDALTRLNHSIRHELDEGIKEDIILKQKIIQEEKSEAEPTKTIGQGKKNSQSQIESPNGLQVFSRCNGSRGSDRSKNPSIFLPEILPTLSRESCNELTTSPEHLSLEKKQLDSSISSELPWQLVKSKHSRKKGKLQEVTKIQSNITGEHRTLENCESGGRSSEISDALKRAAETSTKRNSFHESGKEMTLNKGEDLGQSEESIKIFKQVKDETTFTPETTGFDSSEINMKKDEFVESKGNEEETKRTGSISGISPPHKKLGVSDTTEGWESETIRYDEVLAAAHFGIPLDDIAKLNYQARLERQLLLKRTRNKHKISSQHSYWPKKLHPDHTLNIALEDYKNYFDLLGIYVPALKNVAKISGNHYDRM</sequence>
<feature type="compositionally biased region" description="Basic and acidic residues" evidence="1">
    <location>
        <begin position="634"/>
        <end position="652"/>
    </location>
</feature>